<evidence type="ECO:0000313" key="2">
    <source>
        <dbReference type="EMBL" id="RJY18537.1"/>
    </source>
</evidence>
<dbReference type="EMBL" id="QYYH01000020">
    <property type="protein sequence ID" value="RJY18537.1"/>
    <property type="molecule type" value="Genomic_DNA"/>
</dbReference>
<reference evidence="2 3" key="1">
    <citation type="submission" date="2018-09" db="EMBL/GenBank/DDBJ databases">
        <title>Phylogeny of the Shewanellaceae, and recommendation for two new genera, Pseudoshewanella and Parashewanella.</title>
        <authorList>
            <person name="Wang G."/>
        </authorList>
    </citation>
    <scope>NUCLEOTIDE SEQUENCE [LARGE SCALE GENOMIC DNA]</scope>
    <source>
        <strain evidence="2 3">KCTC 22492</strain>
    </source>
</reference>
<evidence type="ECO:0000313" key="3">
    <source>
        <dbReference type="Proteomes" id="UP000273022"/>
    </source>
</evidence>
<evidence type="ECO:0000259" key="1">
    <source>
        <dbReference type="Pfam" id="PF22275"/>
    </source>
</evidence>
<dbReference type="InterPro" id="IPR054232">
    <property type="entry name" value="DUF6957"/>
</dbReference>
<dbReference type="AlphaFoldDB" id="A0A3A6TR69"/>
<proteinExistence type="predicted"/>
<gene>
    <name evidence="2" type="ORF">D5R81_04805</name>
</gene>
<feature type="domain" description="DUF6957" evidence="1">
    <location>
        <begin position="26"/>
        <end position="137"/>
    </location>
</feature>
<dbReference type="Proteomes" id="UP000273022">
    <property type="component" value="Unassembled WGS sequence"/>
</dbReference>
<keyword evidence="3" id="KW-1185">Reference proteome</keyword>
<dbReference type="Pfam" id="PF22275">
    <property type="entry name" value="DUF6957"/>
    <property type="match status" value="1"/>
</dbReference>
<sequence length="139" mass="15945">MRQIPKSEIETLTEAFAKDGSHFDAGCDESDVEKYRAKCHELMPSKHVCIVKNWTWWDIETSEQDQNHFNSNSLYPALIKADCVIEDEACRFANGDWVRTSYLVNFSDNCIFETNNTVYLLVGSGNRKTVELDAAMSFF</sequence>
<comment type="caution">
    <text evidence="2">The sequence shown here is derived from an EMBL/GenBank/DDBJ whole genome shotgun (WGS) entry which is preliminary data.</text>
</comment>
<dbReference type="OrthoDB" id="674527at2"/>
<organism evidence="2 3">
    <name type="scientific">Parashewanella spongiae</name>
    <dbReference type="NCBI Taxonomy" id="342950"/>
    <lineage>
        <taxon>Bacteria</taxon>
        <taxon>Pseudomonadati</taxon>
        <taxon>Pseudomonadota</taxon>
        <taxon>Gammaproteobacteria</taxon>
        <taxon>Alteromonadales</taxon>
        <taxon>Shewanellaceae</taxon>
        <taxon>Parashewanella</taxon>
    </lineage>
</organism>
<protein>
    <recommendedName>
        <fullName evidence="1">DUF6957 domain-containing protein</fullName>
    </recommendedName>
</protein>
<name>A0A3A6TR69_9GAMM</name>
<accession>A0A3A6TR69</accession>
<dbReference type="RefSeq" id="WP_121852513.1">
    <property type="nucleotide sequence ID" value="NZ_CP037952.1"/>
</dbReference>